<evidence type="ECO:0000313" key="4">
    <source>
        <dbReference type="Proteomes" id="UP001277761"/>
    </source>
</evidence>
<dbReference type="Gene3D" id="3.30.530.20">
    <property type="match status" value="1"/>
</dbReference>
<evidence type="ECO:0000313" key="3">
    <source>
        <dbReference type="EMBL" id="MDX8151985.1"/>
    </source>
</evidence>
<dbReference type="EMBL" id="JAXAVX010000004">
    <property type="protein sequence ID" value="MDX8151985.1"/>
    <property type="molecule type" value="Genomic_DNA"/>
</dbReference>
<gene>
    <name evidence="3" type="ORF">SK069_10305</name>
</gene>
<feature type="domain" description="Activator of Hsp90 ATPase homologue 1/2-like C-terminal" evidence="2">
    <location>
        <begin position="24"/>
        <end position="156"/>
    </location>
</feature>
<comment type="similarity">
    <text evidence="1">Belongs to the AHA1 family.</text>
</comment>
<dbReference type="SUPFAM" id="SSF55961">
    <property type="entry name" value="Bet v1-like"/>
    <property type="match status" value="1"/>
</dbReference>
<name>A0ABU4VMG5_9ACTN</name>
<accession>A0ABU4VMG5</accession>
<dbReference type="Proteomes" id="UP001277761">
    <property type="component" value="Unassembled WGS sequence"/>
</dbReference>
<keyword evidence="4" id="KW-1185">Reference proteome</keyword>
<dbReference type="InterPro" id="IPR013538">
    <property type="entry name" value="ASHA1/2-like_C"/>
</dbReference>
<comment type="caution">
    <text evidence="3">The sequence shown here is derived from an EMBL/GenBank/DDBJ whole genome shotgun (WGS) entry which is preliminary data.</text>
</comment>
<proteinExistence type="inferred from homology"/>
<organism evidence="3 4">
    <name type="scientific">Patulibacter brassicae</name>
    <dbReference type="NCBI Taxonomy" id="1705717"/>
    <lineage>
        <taxon>Bacteria</taxon>
        <taxon>Bacillati</taxon>
        <taxon>Actinomycetota</taxon>
        <taxon>Thermoleophilia</taxon>
        <taxon>Solirubrobacterales</taxon>
        <taxon>Patulibacteraceae</taxon>
        <taxon>Patulibacter</taxon>
    </lineage>
</organism>
<dbReference type="Pfam" id="PF08327">
    <property type="entry name" value="AHSA1"/>
    <property type="match status" value="1"/>
</dbReference>
<sequence length="160" mass="17834">MTTNPLTITAPEGQPLIEIVREFDAPPALVYRAHEDPALVARWLGPHGYEMRTEAWDLRPGGRYRYEHLDGQGNAYAFNGVFHDAVPGERITQTFEFEGAPGVVSLETMTFEALDGDRCRLVGRSVWPSVESRDAMIANGMERGVREGFERLDALVRDAG</sequence>
<reference evidence="3 4" key="1">
    <citation type="submission" date="2023-11" db="EMBL/GenBank/DDBJ databases">
        <authorList>
            <person name="Xu M."/>
            <person name="Jiang T."/>
        </authorList>
    </citation>
    <scope>NUCLEOTIDE SEQUENCE [LARGE SCALE GENOMIC DNA]</scope>
    <source>
        <strain evidence="3 4">SD</strain>
    </source>
</reference>
<evidence type="ECO:0000259" key="2">
    <source>
        <dbReference type="Pfam" id="PF08327"/>
    </source>
</evidence>
<evidence type="ECO:0000256" key="1">
    <source>
        <dbReference type="ARBA" id="ARBA00006817"/>
    </source>
</evidence>
<dbReference type="InterPro" id="IPR023393">
    <property type="entry name" value="START-like_dom_sf"/>
</dbReference>
<dbReference type="CDD" id="cd07826">
    <property type="entry name" value="SRPBCC_CalC_Aha1-like_9"/>
    <property type="match status" value="1"/>
</dbReference>
<protein>
    <submittedName>
        <fullName evidence="3">SRPBCC family protein</fullName>
    </submittedName>
</protein>